<dbReference type="SUPFAM" id="SSF53383">
    <property type="entry name" value="PLP-dependent transferases"/>
    <property type="match status" value="1"/>
</dbReference>
<dbReference type="InterPro" id="IPR015424">
    <property type="entry name" value="PyrdxlP-dep_Trfase"/>
</dbReference>
<keyword evidence="1 4" id="KW-0663">Pyridoxal phosphate</keyword>
<dbReference type="GO" id="GO:0030170">
    <property type="term" value="F:pyridoxal phosphate binding"/>
    <property type="evidence" value="ECO:0007669"/>
    <property type="project" value="TreeGrafter"/>
</dbReference>
<evidence type="ECO:0000256" key="2">
    <source>
        <dbReference type="ARBA" id="ARBA00037999"/>
    </source>
</evidence>
<protein>
    <submittedName>
        <fullName evidence="6">DegT/DnrJ/EryC1/StrS family aminotransferase</fullName>
    </submittedName>
</protein>
<evidence type="ECO:0000313" key="6">
    <source>
        <dbReference type="EMBL" id="MDG0846195.1"/>
    </source>
</evidence>
<dbReference type="PIRSF" id="PIRSF000390">
    <property type="entry name" value="PLP_StrS"/>
    <property type="match status" value="1"/>
</dbReference>
<comment type="similarity">
    <text evidence="2 5">Belongs to the DegT/DnrJ/EryC1 family.</text>
</comment>
<dbReference type="GO" id="GO:0008483">
    <property type="term" value="F:transaminase activity"/>
    <property type="evidence" value="ECO:0007669"/>
    <property type="project" value="UniProtKB-KW"/>
</dbReference>
<dbReference type="Gene3D" id="3.90.1150.10">
    <property type="entry name" value="Aspartate Aminotransferase, domain 1"/>
    <property type="match status" value="1"/>
</dbReference>
<dbReference type="EMBL" id="JAMBQA010000003">
    <property type="protein sequence ID" value="MDG0846195.1"/>
    <property type="molecule type" value="Genomic_DNA"/>
</dbReference>
<reference evidence="6" key="1">
    <citation type="submission" date="2022-05" db="EMBL/GenBank/DDBJ databases">
        <title>Comparative genomics of Staphylococcus equorum isolates.</title>
        <authorList>
            <person name="Luelf R.H."/>
        </authorList>
    </citation>
    <scope>NUCLEOTIDE SEQUENCE</scope>
    <source>
        <strain evidence="6">TMW 2.2497</strain>
    </source>
</reference>
<evidence type="ECO:0000313" key="7">
    <source>
        <dbReference type="Proteomes" id="UP001152422"/>
    </source>
</evidence>
<keyword evidence="6" id="KW-0032">Aminotransferase</keyword>
<feature type="modified residue" description="N6-(pyridoxal phosphate)lysine" evidence="4">
    <location>
        <position position="231"/>
    </location>
</feature>
<dbReference type="AlphaFoldDB" id="A0A9X4L3Q3"/>
<dbReference type="InterPro" id="IPR015421">
    <property type="entry name" value="PyrdxlP-dep_Trfase_major"/>
</dbReference>
<comment type="caution">
    <text evidence="6">The sequence shown here is derived from an EMBL/GenBank/DDBJ whole genome shotgun (WGS) entry which is preliminary data.</text>
</comment>
<evidence type="ECO:0000256" key="5">
    <source>
        <dbReference type="RuleBase" id="RU004508"/>
    </source>
</evidence>
<gene>
    <name evidence="6" type="ORF">M4L89_08160</name>
</gene>
<dbReference type="CDD" id="cd00616">
    <property type="entry name" value="AHBA_syn"/>
    <property type="match status" value="1"/>
</dbReference>
<organism evidence="6 7">
    <name type="scientific">Staphylococcus equorum</name>
    <dbReference type="NCBI Taxonomy" id="246432"/>
    <lineage>
        <taxon>Bacteria</taxon>
        <taxon>Bacillati</taxon>
        <taxon>Bacillota</taxon>
        <taxon>Bacilli</taxon>
        <taxon>Bacillales</taxon>
        <taxon>Staphylococcaceae</taxon>
        <taxon>Staphylococcus</taxon>
    </lineage>
</organism>
<name>A0A9X4L3Q3_9STAP</name>
<evidence type="ECO:0000256" key="3">
    <source>
        <dbReference type="PIRSR" id="PIRSR000390-1"/>
    </source>
</evidence>
<dbReference type="PANTHER" id="PTHR30244">
    <property type="entry name" value="TRANSAMINASE"/>
    <property type="match status" value="1"/>
</dbReference>
<sequence>MNLKSINMFKYRNDLESIKKSKETHANISLLEYLSRIQNFENNKIKSEVRNVPFLPVDRIITEEEVKEILKALETFLPTGEFTSGKYIEIFENQLTEYLEVKNVITISSGTNALTIGLLALGVSKGDEVIIPSNSFAATENAVMSIGAIPVFVDIKNDFTICPEAIKKSISKKTKAILPVHLYGRYCEMDKIREVSKKYNIPLIEDACQGIGLENIAEKSDMAVLSFNPYKNLGVCGKAGAIITNNDELANTSRILSYHGFDIYEKNKKVRNFGFNAKIDNTQALIGSIRLKRLTFNNYKRLKIAEKYNQHLSQLQDIILPEFDENSVWHLYPIRIKNGKRGTIKDLLEDKGIHTEIYYPYLSHKQQTFNKKIHLKNTEKLHSELLCLPIYPNLTIDEQKYIIKNLKKSLEKSK</sequence>
<dbReference type="PANTHER" id="PTHR30244:SF36">
    <property type="entry name" value="3-OXO-GLUCOSE-6-PHOSPHATE:GLUTAMATE AMINOTRANSFERASE"/>
    <property type="match status" value="1"/>
</dbReference>
<dbReference type="InterPro" id="IPR015422">
    <property type="entry name" value="PyrdxlP-dep_Trfase_small"/>
</dbReference>
<dbReference type="RefSeq" id="WP_277583253.1">
    <property type="nucleotide sequence ID" value="NZ_JAMBPY010000003.1"/>
</dbReference>
<dbReference type="Proteomes" id="UP001152422">
    <property type="component" value="Unassembled WGS sequence"/>
</dbReference>
<proteinExistence type="inferred from homology"/>
<dbReference type="GO" id="GO:0000271">
    <property type="term" value="P:polysaccharide biosynthetic process"/>
    <property type="evidence" value="ECO:0007669"/>
    <property type="project" value="TreeGrafter"/>
</dbReference>
<keyword evidence="6" id="KW-0808">Transferase</keyword>
<accession>A0A9X4L3Q3</accession>
<keyword evidence="7" id="KW-1185">Reference proteome</keyword>
<evidence type="ECO:0000256" key="4">
    <source>
        <dbReference type="PIRSR" id="PIRSR000390-2"/>
    </source>
</evidence>
<dbReference type="Pfam" id="PF01041">
    <property type="entry name" value="DegT_DnrJ_EryC1"/>
    <property type="match status" value="1"/>
</dbReference>
<dbReference type="InterPro" id="IPR000653">
    <property type="entry name" value="DegT/StrS_aminotransferase"/>
</dbReference>
<dbReference type="Gene3D" id="3.40.640.10">
    <property type="entry name" value="Type I PLP-dependent aspartate aminotransferase-like (Major domain)"/>
    <property type="match status" value="1"/>
</dbReference>
<evidence type="ECO:0000256" key="1">
    <source>
        <dbReference type="ARBA" id="ARBA00022898"/>
    </source>
</evidence>
<feature type="active site" description="Proton acceptor" evidence="3">
    <location>
        <position position="231"/>
    </location>
</feature>